<proteinExistence type="predicted"/>
<name>A0AAD9Y484_COLKA</name>
<comment type="caution">
    <text evidence="1">The sequence shown here is derived from an EMBL/GenBank/DDBJ whole genome shotgun (WGS) entry which is preliminary data.</text>
</comment>
<dbReference type="AlphaFoldDB" id="A0AAD9Y484"/>
<evidence type="ECO:0000313" key="2">
    <source>
        <dbReference type="Proteomes" id="UP001281614"/>
    </source>
</evidence>
<organism evidence="1 2">
    <name type="scientific">Colletotrichum kahawae</name>
    <name type="common">Coffee berry disease fungus</name>
    <dbReference type="NCBI Taxonomy" id="34407"/>
    <lineage>
        <taxon>Eukaryota</taxon>
        <taxon>Fungi</taxon>
        <taxon>Dikarya</taxon>
        <taxon>Ascomycota</taxon>
        <taxon>Pezizomycotina</taxon>
        <taxon>Sordariomycetes</taxon>
        <taxon>Hypocreomycetidae</taxon>
        <taxon>Glomerellales</taxon>
        <taxon>Glomerellaceae</taxon>
        <taxon>Colletotrichum</taxon>
        <taxon>Colletotrichum gloeosporioides species complex</taxon>
    </lineage>
</organism>
<accession>A0AAD9Y484</accession>
<gene>
    <name evidence="1" type="ORF">CKAH01_01689</name>
</gene>
<protein>
    <submittedName>
        <fullName evidence="1">Uncharacterized protein</fullName>
    </submittedName>
</protein>
<evidence type="ECO:0000313" key="1">
    <source>
        <dbReference type="EMBL" id="KAK2735308.1"/>
    </source>
</evidence>
<sequence>MAPVMSVPQGHSFPNGRVIRPEEMRAVTVNRDTEVIMRDQKGNRIEGDVDKGRIGYLMCDVPDMEGYVLCQLVNNDGELQKVAIRKADVDVGQLHRLQVEKPNGQQWNCYHVIREGREISVFRIRSRVSQAGGRALFKIMVPVTGDTSWNLCYSLDQLDAKPPVGTPLVVSIQSMDDGKPHATPWYRGPHHGAWDNSHELHSFAVTAAWHDETTSKWVSVTVQNSETFSRRNIQLPTDHYHRNVGGDISYNDPWIMATRMLQFIHNRRYQNPPPFLARSLNVDVKDVVWNHMEQAVRFIPRTKFQNAESPKRVTFLKSWNAIQQTWPNLMIGPKPEGFDWKCAPITAGEIEPDEIVGLGATAEQIASWTCQICWTAYRRPCVWIDKDIFTQTRKSTEGSSYVYTLPNYPGLVPVFPSQFQAAELPPALPEYDIYHLKGELDTNEDDAEGDVVDEFAVVG</sequence>
<keyword evidence="2" id="KW-1185">Reference proteome</keyword>
<dbReference type="EMBL" id="VYYT01000444">
    <property type="protein sequence ID" value="KAK2735308.1"/>
    <property type="molecule type" value="Genomic_DNA"/>
</dbReference>
<reference evidence="1" key="1">
    <citation type="submission" date="2023-02" db="EMBL/GenBank/DDBJ databases">
        <title>Colletotrichum kahawae CIFC_Que2 genome sequencing and assembly.</title>
        <authorList>
            <person name="Baroncelli R."/>
        </authorList>
    </citation>
    <scope>NUCLEOTIDE SEQUENCE</scope>
    <source>
        <strain evidence="1">CIFC_Que2</strain>
    </source>
</reference>
<dbReference type="Proteomes" id="UP001281614">
    <property type="component" value="Unassembled WGS sequence"/>
</dbReference>